<dbReference type="EMBL" id="FN545218">
    <property type="protein sequence ID" value="CBA74034.1"/>
    <property type="molecule type" value="Genomic_DNA"/>
</dbReference>
<protein>
    <submittedName>
        <fullName evidence="3">Conjugative transfer pilus assembly protein TraK</fullName>
    </submittedName>
</protein>
<dbReference type="InterPro" id="IPR055397">
    <property type="entry name" value="TraK_C"/>
</dbReference>
<name>D2U0R3_9GAMM</name>
<accession>D2U0R3</accession>
<evidence type="ECO:0000259" key="2">
    <source>
        <dbReference type="Pfam" id="PF23536"/>
    </source>
</evidence>
<dbReference type="AlphaFoldDB" id="D2U0R3"/>
<sequence>MCGTVSAKTISVQGTNNDLQRTVKASPSNSKPKNTLSNSSYQGEGNIDEILSEPSDNNIQPVPSSVMRNNNQQRLDSRMTVTIHSGENRLIPISVGQPNRIVTPFPEPVVLVIKKNSVKISKEGNVIYITSYKKEPIAMYITNKGDESKAISLSLHPEQRPPVEATLLLAKEINTTNSNYNNSMYYSPTNASQSANREKAERWEKSDTYAKTITKLLKAIALGDLPTGYEITDLKDTNVSIPNCLFRTGGDQDNIKYSFKNGQYIAGARFSVIVGVASNTGLSTVLVDESLCTHPRLAARALWSNNTLAPNQKTEAYFVIRNDSASKEAESISIRPRLAE</sequence>
<organism evidence="3">
    <name type="scientific">Arsenophonus nasoniae</name>
    <name type="common">son-killer infecting Nasonia vitripennis</name>
    <dbReference type="NCBI Taxonomy" id="638"/>
    <lineage>
        <taxon>Bacteria</taxon>
        <taxon>Pseudomonadati</taxon>
        <taxon>Pseudomonadota</taxon>
        <taxon>Gammaproteobacteria</taxon>
        <taxon>Enterobacterales</taxon>
        <taxon>Morganellaceae</taxon>
        <taxon>Arsenophonus</taxon>
    </lineage>
</organism>
<proteinExistence type="predicted"/>
<feature type="region of interest" description="Disordered" evidence="1">
    <location>
        <begin position="16"/>
        <end position="47"/>
    </location>
</feature>
<dbReference type="Pfam" id="PF23536">
    <property type="entry name" value="TraK_C"/>
    <property type="match status" value="1"/>
</dbReference>
<feature type="domain" description="TraK C-terminal" evidence="2">
    <location>
        <begin position="201"/>
        <end position="319"/>
    </location>
</feature>
<gene>
    <name evidence="3" type="primary">traK</name>
    <name evidence="3" type="ORF">ARN_21010</name>
</gene>
<feature type="compositionally biased region" description="Polar residues" evidence="1">
    <location>
        <begin position="16"/>
        <end position="43"/>
    </location>
</feature>
<evidence type="ECO:0000256" key="1">
    <source>
        <dbReference type="SAM" id="MobiDB-lite"/>
    </source>
</evidence>
<reference evidence="3" key="1">
    <citation type="journal article" date="2010" name="Insect Mol. Biol.">
        <title>The draft genome sequence of Arsenophonus nasoniae, son-killer bacterium of Nasonia vitripennis, reveals genes associated with virulence and symbiosis.</title>
        <authorList>
            <person name="Wilkes T."/>
            <person name="Darby A.C."/>
            <person name="Choi J."/>
            <person name="Colborne J.K."/>
            <person name="Werren J.H."/>
            <person name="Hurst G.D.D."/>
        </authorList>
    </citation>
    <scope>NUCLEOTIDE SEQUENCE</scope>
</reference>
<evidence type="ECO:0000313" key="3">
    <source>
        <dbReference type="EMBL" id="CBA74034.1"/>
    </source>
</evidence>